<comment type="caution">
    <text evidence="2">The sequence shown here is derived from an EMBL/GenBank/DDBJ whole genome shotgun (WGS) entry which is preliminary data.</text>
</comment>
<evidence type="ECO:0000256" key="1">
    <source>
        <dbReference type="SAM" id="Phobius"/>
    </source>
</evidence>
<evidence type="ECO:0000313" key="2">
    <source>
        <dbReference type="EMBL" id="KKN53462.1"/>
    </source>
</evidence>
<protein>
    <submittedName>
        <fullName evidence="2">Uncharacterized protein</fullName>
    </submittedName>
</protein>
<accession>A0A0F9RU92</accession>
<dbReference type="AlphaFoldDB" id="A0A0F9RU92"/>
<sequence length="108" mass="13242">MTNKNQMLKDQGDIKKRIDFLVKEINLNRSLRYLDRQKISAKEYDGMENELRKLDPNNPLFYNITQKEKKIKKILRSSIILIIFIAIFSIFIWFFYMFRYNPFVYPYT</sequence>
<reference evidence="2" key="1">
    <citation type="journal article" date="2015" name="Nature">
        <title>Complex archaea that bridge the gap between prokaryotes and eukaryotes.</title>
        <authorList>
            <person name="Spang A."/>
            <person name="Saw J.H."/>
            <person name="Jorgensen S.L."/>
            <person name="Zaremba-Niedzwiedzka K."/>
            <person name="Martijn J."/>
            <person name="Lind A.E."/>
            <person name="van Eijk R."/>
            <person name="Schleper C."/>
            <person name="Guy L."/>
            <person name="Ettema T.J."/>
        </authorList>
    </citation>
    <scope>NUCLEOTIDE SEQUENCE</scope>
</reference>
<keyword evidence="1" id="KW-0472">Membrane</keyword>
<proteinExistence type="predicted"/>
<keyword evidence="1" id="KW-0812">Transmembrane</keyword>
<dbReference type="EMBL" id="LAZR01000970">
    <property type="protein sequence ID" value="KKN53462.1"/>
    <property type="molecule type" value="Genomic_DNA"/>
</dbReference>
<organism evidence="2">
    <name type="scientific">marine sediment metagenome</name>
    <dbReference type="NCBI Taxonomy" id="412755"/>
    <lineage>
        <taxon>unclassified sequences</taxon>
        <taxon>metagenomes</taxon>
        <taxon>ecological metagenomes</taxon>
    </lineage>
</organism>
<feature type="transmembrane region" description="Helical" evidence="1">
    <location>
        <begin position="79"/>
        <end position="98"/>
    </location>
</feature>
<name>A0A0F9RU92_9ZZZZ</name>
<gene>
    <name evidence="2" type="ORF">LCGC14_0602100</name>
</gene>
<keyword evidence="1" id="KW-1133">Transmembrane helix</keyword>